<proteinExistence type="predicted"/>
<organism evidence="8 9">
    <name type="scientific">Noviluteimonas gilva</name>
    <dbReference type="NCBI Taxonomy" id="2682097"/>
    <lineage>
        <taxon>Bacteria</taxon>
        <taxon>Pseudomonadati</taxon>
        <taxon>Pseudomonadota</taxon>
        <taxon>Gammaproteobacteria</taxon>
        <taxon>Lysobacterales</taxon>
        <taxon>Lysobacteraceae</taxon>
        <taxon>Noviluteimonas</taxon>
    </lineage>
</organism>
<evidence type="ECO:0000313" key="8">
    <source>
        <dbReference type="EMBL" id="MUV15583.1"/>
    </source>
</evidence>
<evidence type="ECO:0000256" key="5">
    <source>
        <dbReference type="SAM" id="MobiDB-lite"/>
    </source>
</evidence>
<dbReference type="GO" id="GO:0046872">
    <property type="term" value="F:metal ion binding"/>
    <property type="evidence" value="ECO:0007669"/>
    <property type="project" value="UniProtKB-KW"/>
</dbReference>
<accession>A0A7C9LQM5</accession>
<keyword evidence="6" id="KW-0732">Signal</keyword>
<reference evidence="8 9" key="1">
    <citation type="submission" date="2019-12" db="EMBL/GenBank/DDBJ databases">
        <authorList>
            <person name="Xu J."/>
        </authorList>
    </citation>
    <scope>NUCLEOTIDE SEQUENCE [LARGE SCALE GENOMIC DNA]</scope>
    <source>
        <strain evidence="8 9">HX-5-24</strain>
    </source>
</reference>
<feature type="chain" id="PRO_5028835359" evidence="6">
    <location>
        <begin position="23"/>
        <end position="194"/>
    </location>
</feature>
<evidence type="ECO:0000256" key="3">
    <source>
        <dbReference type="ARBA" id="ARBA00023004"/>
    </source>
</evidence>
<dbReference type="Proteomes" id="UP000479692">
    <property type="component" value="Unassembled WGS sequence"/>
</dbReference>
<dbReference type="Gene3D" id="1.10.760.10">
    <property type="entry name" value="Cytochrome c-like domain"/>
    <property type="match status" value="1"/>
</dbReference>
<feature type="compositionally biased region" description="Pro residues" evidence="5">
    <location>
        <begin position="171"/>
        <end position="181"/>
    </location>
</feature>
<evidence type="ECO:0000313" key="9">
    <source>
        <dbReference type="Proteomes" id="UP000479692"/>
    </source>
</evidence>
<dbReference type="PROSITE" id="PS51257">
    <property type="entry name" value="PROKAR_LIPOPROTEIN"/>
    <property type="match status" value="1"/>
</dbReference>
<keyword evidence="9" id="KW-1185">Reference proteome</keyword>
<dbReference type="SUPFAM" id="SSF46626">
    <property type="entry name" value="Cytochrome c"/>
    <property type="match status" value="1"/>
</dbReference>
<dbReference type="InterPro" id="IPR009056">
    <property type="entry name" value="Cyt_c-like_dom"/>
</dbReference>
<sequence>MRVSNLMIPAALVLAMAACKPAANDAKTDAAVATPHPSAMPVALTDAQLIERGDYIVRIAGCNDCHTPGYPESGGKVPKAQWLVGTRLGWNGPWGTTYPANLRLKAADMDDAKWLAYTATLHTRPPMPDFAVRDMSEQDRLAILRFVKSLGAGGEPAPAYLPPGEKPPVPFVEFNLPPPPAAAGAAQAKPASAG</sequence>
<dbReference type="PROSITE" id="PS51007">
    <property type="entry name" value="CYTC"/>
    <property type="match status" value="1"/>
</dbReference>
<evidence type="ECO:0000256" key="6">
    <source>
        <dbReference type="SAM" id="SignalP"/>
    </source>
</evidence>
<evidence type="ECO:0000256" key="4">
    <source>
        <dbReference type="PROSITE-ProRule" id="PRU00433"/>
    </source>
</evidence>
<dbReference type="GO" id="GO:0020037">
    <property type="term" value="F:heme binding"/>
    <property type="evidence" value="ECO:0007669"/>
    <property type="project" value="InterPro"/>
</dbReference>
<gene>
    <name evidence="8" type="ORF">GN331_15370</name>
</gene>
<name>A0A7C9LQM5_9GAMM</name>
<dbReference type="InterPro" id="IPR036909">
    <property type="entry name" value="Cyt_c-like_dom_sf"/>
</dbReference>
<comment type="caution">
    <text evidence="8">The sequence shown here is derived from an EMBL/GenBank/DDBJ whole genome shotgun (WGS) entry which is preliminary data.</text>
</comment>
<dbReference type="GO" id="GO:0009055">
    <property type="term" value="F:electron transfer activity"/>
    <property type="evidence" value="ECO:0007669"/>
    <property type="project" value="InterPro"/>
</dbReference>
<feature type="domain" description="Cytochrome c" evidence="7">
    <location>
        <begin position="48"/>
        <end position="151"/>
    </location>
</feature>
<dbReference type="EMBL" id="WOXT01000005">
    <property type="protein sequence ID" value="MUV15583.1"/>
    <property type="molecule type" value="Genomic_DNA"/>
</dbReference>
<evidence type="ECO:0000259" key="7">
    <source>
        <dbReference type="PROSITE" id="PS51007"/>
    </source>
</evidence>
<dbReference type="RefSeq" id="WP_156643163.1">
    <property type="nucleotide sequence ID" value="NZ_WOXT01000005.1"/>
</dbReference>
<dbReference type="AlphaFoldDB" id="A0A7C9LQM5"/>
<keyword evidence="1 4" id="KW-0349">Heme</keyword>
<feature type="region of interest" description="Disordered" evidence="5">
    <location>
        <begin position="171"/>
        <end position="194"/>
    </location>
</feature>
<protein>
    <submittedName>
        <fullName evidence="8">Cytochrome C</fullName>
    </submittedName>
</protein>
<feature type="compositionally biased region" description="Low complexity" evidence="5">
    <location>
        <begin position="182"/>
        <end position="194"/>
    </location>
</feature>
<keyword evidence="2 4" id="KW-0479">Metal-binding</keyword>
<keyword evidence="3 4" id="KW-0408">Iron</keyword>
<evidence type="ECO:0000256" key="2">
    <source>
        <dbReference type="ARBA" id="ARBA00022723"/>
    </source>
</evidence>
<feature type="signal peptide" evidence="6">
    <location>
        <begin position="1"/>
        <end position="22"/>
    </location>
</feature>
<evidence type="ECO:0000256" key="1">
    <source>
        <dbReference type="ARBA" id="ARBA00022617"/>
    </source>
</evidence>